<organism evidence="2 3">
    <name type="scientific">Mycobacterium asiaticum</name>
    <dbReference type="NCBI Taxonomy" id="1790"/>
    <lineage>
        <taxon>Bacteria</taxon>
        <taxon>Bacillati</taxon>
        <taxon>Actinomycetota</taxon>
        <taxon>Actinomycetes</taxon>
        <taxon>Mycobacteriales</taxon>
        <taxon>Mycobacteriaceae</taxon>
        <taxon>Mycobacterium</taxon>
    </lineage>
</organism>
<protein>
    <recommendedName>
        <fullName evidence="4">Guanylate cyclase domain-containing protein</fullName>
    </recommendedName>
</protein>
<gene>
    <name evidence="2" type="ORF">A5634_08350</name>
</gene>
<accession>A0A1A3NJ35</accession>
<evidence type="ECO:0000313" key="2">
    <source>
        <dbReference type="EMBL" id="OBK22168.1"/>
    </source>
</evidence>
<comment type="caution">
    <text evidence="2">The sequence shown here is derived from an EMBL/GenBank/DDBJ whole genome shotgun (WGS) entry which is preliminary data.</text>
</comment>
<reference evidence="2 3" key="1">
    <citation type="submission" date="2016-06" db="EMBL/GenBank/DDBJ databases">
        <authorList>
            <person name="Kjaerup R.B."/>
            <person name="Dalgaard T.S."/>
            <person name="Juul-Madsen H.R."/>
        </authorList>
    </citation>
    <scope>NUCLEOTIDE SEQUENCE [LARGE SCALE GENOMIC DNA]</scope>
    <source>
        <strain evidence="2 3">1165133.8</strain>
    </source>
</reference>
<sequence length="344" mass="37883">MAAGLNQDGSILFLSCDLQNSTQFKQKSEGGWIATFLAFYSEFPSLLANKITDSYPVLRDRLSLWKAIGDELIFLVTIQSEQECSDAIDAWTATMLEFEIQHLLGKTPMTLKGGAFLATVPAPDRRVAIPRTIQISDGGSQIDVEETNEATLNSADTAEAFGINFAMDFVGPSIDTGFRVLKFAARSYFVLTVEVAHLLFKHYNDDKTKRGRAAYLLGTHSLKGVWGGRPYPVFAIARSLEAATPEQLLAKAFGNGDNPGLVTNEYPHRTPSEVLEAIEAYRSAAAWQGAIHAPEAHEPDFKKHQPVLDVRQYLDNLNDTSEDPLNSAEDWGEEDALGDDLPRD</sequence>
<dbReference type="EMBL" id="LZLS01000191">
    <property type="protein sequence ID" value="OBK22168.1"/>
    <property type="molecule type" value="Genomic_DNA"/>
</dbReference>
<evidence type="ECO:0000256" key="1">
    <source>
        <dbReference type="SAM" id="MobiDB-lite"/>
    </source>
</evidence>
<evidence type="ECO:0000313" key="3">
    <source>
        <dbReference type="Proteomes" id="UP000093928"/>
    </source>
</evidence>
<dbReference type="OrthoDB" id="6086824at2"/>
<proteinExistence type="predicted"/>
<dbReference type="Proteomes" id="UP000093928">
    <property type="component" value="Unassembled WGS sequence"/>
</dbReference>
<dbReference type="AlphaFoldDB" id="A0A1A3NJ35"/>
<name>A0A1A3NJ35_MYCAS</name>
<dbReference type="RefSeq" id="WP_065146112.1">
    <property type="nucleotide sequence ID" value="NZ_LZLS01000191.1"/>
</dbReference>
<feature type="region of interest" description="Disordered" evidence="1">
    <location>
        <begin position="317"/>
        <end position="344"/>
    </location>
</feature>
<evidence type="ECO:0008006" key="4">
    <source>
        <dbReference type="Google" id="ProtNLM"/>
    </source>
</evidence>